<comment type="caution">
    <text evidence="1">The sequence shown here is derived from an EMBL/GenBank/DDBJ whole genome shotgun (WGS) entry which is preliminary data.</text>
</comment>
<keyword evidence="2" id="KW-1185">Reference proteome</keyword>
<dbReference type="EMBL" id="JACHVB010000064">
    <property type="protein sequence ID" value="MBC2596457.1"/>
    <property type="molecule type" value="Genomic_DNA"/>
</dbReference>
<gene>
    <name evidence="1" type="ORF">H5P28_19480</name>
</gene>
<proteinExistence type="predicted"/>
<protein>
    <submittedName>
        <fullName evidence="1">Uncharacterized protein</fullName>
    </submittedName>
</protein>
<dbReference type="AlphaFoldDB" id="A0A842HLX2"/>
<reference evidence="1 2" key="1">
    <citation type="submission" date="2020-07" db="EMBL/GenBank/DDBJ databases">
        <authorList>
            <person name="Feng X."/>
        </authorList>
    </citation>
    <scope>NUCLEOTIDE SEQUENCE [LARGE SCALE GENOMIC DNA]</scope>
    <source>
        <strain evidence="1 2">JCM31066</strain>
    </source>
</reference>
<sequence length="203" mass="23472">MAGVDETIVREYFEMNGFLVRQLRKYAVQSRAKRSEEEIDLVVYNPTWRKGAGKPNFMLFSNELELVQRAVVIVKGWHSQRFTPGTLRGSSDIFKFLEKDVLKKAEDLFHVDEKQVEDIGPFMKILVMPGLPTHEPHKSQSIELLEKAGIDAIISFRSILQDIVQKLEVNHNYQKSDLLQILRILKNYDMVKAPQLELFGGKR</sequence>
<organism evidence="1 2">
    <name type="scientific">Ruficoccus amylovorans</name>
    <dbReference type="NCBI Taxonomy" id="1804625"/>
    <lineage>
        <taxon>Bacteria</taxon>
        <taxon>Pseudomonadati</taxon>
        <taxon>Verrucomicrobiota</taxon>
        <taxon>Opitutia</taxon>
        <taxon>Puniceicoccales</taxon>
        <taxon>Cerasicoccaceae</taxon>
        <taxon>Ruficoccus</taxon>
    </lineage>
</organism>
<evidence type="ECO:0000313" key="2">
    <source>
        <dbReference type="Proteomes" id="UP000546464"/>
    </source>
</evidence>
<dbReference type="Proteomes" id="UP000546464">
    <property type="component" value="Unassembled WGS sequence"/>
</dbReference>
<accession>A0A842HLX2</accession>
<dbReference type="RefSeq" id="WP_185677361.1">
    <property type="nucleotide sequence ID" value="NZ_JACHVB010000064.1"/>
</dbReference>
<name>A0A842HLX2_9BACT</name>
<evidence type="ECO:0000313" key="1">
    <source>
        <dbReference type="EMBL" id="MBC2596457.1"/>
    </source>
</evidence>